<dbReference type="EMBL" id="JBANRG010000009">
    <property type="protein sequence ID" value="KAK7463353.1"/>
    <property type="molecule type" value="Genomic_DNA"/>
</dbReference>
<name>A0ABR1JKM9_9AGAR</name>
<sequence>MASTELEPDDTQSEPIIFLLTLFVTANTNDALLHFKESQPLVTEGPHSIIASRDLINKTRYTSNNFHNFECKQDLVKKTANTQSVRPLMHSTSPYACYWEKEDIDRTCLKIWERAVTAHATGQSTHRNDRIPTDARVEALFRPIGVQRTSLEKSNRQHPFQDGSQGCGERGHMLAPDAPTACPIFGLSEMDRMNLHPRTKKRICINYNIYGYQKVQRVRRRAHLWPLWTCTKPFQWTRRSPSFTTYNLILT</sequence>
<gene>
    <name evidence="1" type="ORF">VKT23_006709</name>
</gene>
<evidence type="ECO:0000313" key="2">
    <source>
        <dbReference type="Proteomes" id="UP001498398"/>
    </source>
</evidence>
<proteinExistence type="predicted"/>
<keyword evidence="2" id="KW-1185">Reference proteome</keyword>
<dbReference type="Proteomes" id="UP001498398">
    <property type="component" value="Unassembled WGS sequence"/>
</dbReference>
<protein>
    <submittedName>
        <fullName evidence="1">Uncharacterized protein</fullName>
    </submittedName>
</protein>
<evidence type="ECO:0000313" key="1">
    <source>
        <dbReference type="EMBL" id="KAK7463353.1"/>
    </source>
</evidence>
<accession>A0ABR1JKM9</accession>
<organism evidence="1 2">
    <name type="scientific">Marasmiellus scandens</name>
    <dbReference type="NCBI Taxonomy" id="2682957"/>
    <lineage>
        <taxon>Eukaryota</taxon>
        <taxon>Fungi</taxon>
        <taxon>Dikarya</taxon>
        <taxon>Basidiomycota</taxon>
        <taxon>Agaricomycotina</taxon>
        <taxon>Agaricomycetes</taxon>
        <taxon>Agaricomycetidae</taxon>
        <taxon>Agaricales</taxon>
        <taxon>Marasmiineae</taxon>
        <taxon>Omphalotaceae</taxon>
        <taxon>Marasmiellus</taxon>
    </lineage>
</organism>
<reference evidence="1 2" key="1">
    <citation type="submission" date="2024-01" db="EMBL/GenBank/DDBJ databases">
        <title>A draft genome for the cacao thread blight pathogen Marasmiellus scandens.</title>
        <authorList>
            <person name="Baruah I.K."/>
            <person name="Leung J."/>
            <person name="Bukari Y."/>
            <person name="Amoako-Attah I."/>
            <person name="Meinhardt L.W."/>
            <person name="Bailey B.A."/>
            <person name="Cohen S.P."/>
        </authorList>
    </citation>
    <scope>NUCLEOTIDE SEQUENCE [LARGE SCALE GENOMIC DNA]</scope>
    <source>
        <strain evidence="1 2">GH-19</strain>
    </source>
</reference>
<comment type="caution">
    <text evidence="1">The sequence shown here is derived from an EMBL/GenBank/DDBJ whole genome shotgun (WGS) entry which is preliminary data.</text>
</comment>